<proteinExistence type="inferred from homology"/>
<dbReference type="Gene3D" id="1.10.150.900">
    <property type="match status" value="1"/>
</dbReference>
<dbReference type="Pfam" id="PF07687">
    <property type="entry name" value="M20_dimer"/>
    <property type="match status" value="1"/>
</dbReference>
<comment type="cofactor">
    <cofactor evidence="10">
        <name>Zn(2+)</name>
        <dbReference type="ChEBI" id="CHEBI:29105"/>
    </cofactor>
    <text evidence="10">Binds 2 Zn(2+) ions per subunit.</text>
</comment>
<dbReference type="Gene3D" id="3.30.70.360">
    <property type="match status" value="1"/>
</dbReference>
<evidence type="ECO:0000256" key="1">
    <source>
        <dbReference type="ARBA" id="ARBA00004496"/>
    </source>
</evidence>
<evidence type="ECO:0000256" key="10">
    <source>
        <dbReference type="PIRSR" id="PIRSR036696-2"/>
    </source>
</evidence>
<feature type="domain" description="Peptidase M20 dimerisation" evidence="11">
    <location>
        <begin position="182"/>
        <end position="292"/>
    </location>
</feature>
<dbReference type="AlphaFoldDB" id="V3ZHH3"/>
<dbReference type="PANTHER" id="PTHR45892:SF1">
    <property type="entry name" value="AMINOACYLASE-1"/>
    <property type="match status" value="1"/>
</dbReference>
<feature type="binding site" evidence="10">
    <location>
        <position position="143"/>
    </location>
    <ligand>
        <name>Zn(2+)</name>
        <dbReference type="ChEBI" id="CHEBI:29105"/>
        <label>2</label>
    </ligand>
</feature>
<dbReference type="Gene3D" id="3.40.630.10">
    <property type="entry name" value="Zn peptidases"/>
    <property type="match status" value="1"/>
</dbReference>
<dbReference type="GO" id="GO:0046872">
    <property type="term" value="F:metal ion binding"/>
    <property type="evidence" value="ECO:0007669"/>
    <property type="project" value="UniProtKB-KW"/>
</dbReference>
<evidence type="ECO:0000256" key="7">
    <source>
        <dbReference type="ARBA" id="ARBA00022833"/>
    </source>
</evidence>
<comment type="subcellular location">
    <subcellularLocation>
        <location evidence="1">Cytoplasm</location>
    </subcellularLocation>
</comment>
<evidence type="ECO:0000256" key="8">
    <source>
        <dbReference type="ARBA" id="ARBA00029656"/>
    </source>
</evidence>
<protein>
    <recommendedName>
        <fullName evidence="3">N-acyl-aliphatic-L-amino acid amidohydrolase</fullName>
        <ecNumber evidence="3">3.5.1.14</ecNumber>
    </recommendedName>
    <alternativeName>
        <fullName evidence="8">N-acyl-L-amino-acid amidohydrolase</fullName>
    </alternativeName>
</protein>
<dbReference type="OrthoDB" id="3064516at2759"/>
<dbReference type="GO" id="GO:0006520">
    <property type="term" value="P:amino acid metabolic process"/>
    <property type="evidence" value="ECO:0007669"/>
    <property type="project" value="InterPro"/>
</dbReference>
<gene>
    <name evidence="12" type="ORF">LOTGIDRAFT_222505</name>
</gene>
<dbReference type="HOGENOM" id="CLU_021802_5_0_1"/>
<dbReference type="Proteomes" id="UP000030746">
    <property type="component" value="Unassembled WGS sequence"/>
</dbReference>
<dbReference type="NCBIfam" id="TIGR01880">
    <property type="entry name" value="Ac-peptdase-euk"/>
    <property type="match status" value="1"/>
</dbReference>
<evidence type="ECO:0000256" key="6">
    <source>
        <dbReference type="ARBA" id="ARBA00022801"/>
    </source>
</evidence>
<dbReference type="KEGG" id="lgi:LOTGIDRAFT_222505"/>
<evidence type="ECO:0000256" key="9">
    <source>
        <dbReference type="PIRSR" id="PIRSR036696-1"/>
    </source>
</evidence>
<dbReference type="InterPro" id="IPR052083">
    <property type="entry name" value="Aminoacylase-1_M20A"/>
</dbReference>
<evidence type="ECO:0000256" key="2">
    <source>
        <dbReference type="ARBA" id="ARBA00006247"/>
    </source>
</evidence>
<evidence type="ECO:0000256" key="4">
    <source>
        <dbReference type="ARBA" id="ARBA00022490"/>
    </source>
</evidence>
<accession>V3ZHH3</accession>
<dbReference type="CDD" id="cd05646">
    <property type="entry name" value="M20_AcylaseI_like"/>
    <property type="match status" value="1"/>
</dbReference>
<dbReference type="SUPFAM" id="SSF53187">
    <property type="entry name" value="Zn-dependent exopeptidases"/>
    <property type="match status" value="1"/>
</dbReference>
<dbReference type="OMA" id="GTDAKQF"/>
<dbReference type="FunFam" id="1.10.150.900:FF:000001">
    <property type="entry name" value="Aminoacylase-1, putative"/>
    <property type="match status" value="1"/>
</dbReference>
<keyword evidence="5 10" id="KW-0479">Metal-binding</keyword>
<dbReference type="CTD" id="20247058"/>
<feature type="binding site" evidence="10">
    <location>
        <position position="367"/>
    </location>
    <ligand>
        <name>Zn(2+)</name>
        <dbReference type="ChEBI" id="CHEBI:29105"/>
        <label>2</label>
    </ligand>
</feature>
<dbReference type="PANTHER" id="PTHR45892">
    <property type="entry name" value="AMINOACYLASE-1"/>
    <property type="match status" value="1"/>
</dbReference>
<dbReference type="InterPro" id="IPR011650">
    <property type="entry name" value="Peptidase_M20_dimer"/>
</dbReference>
<feature type="active site" description="Proton acceptor" evidence="9">
    <location>
        <position position="142"/>
    </location>
</feature>
<comment type="similarity">
    <text evidence="2">Belongs to the peptidase M20A family.</text>
</comment>
<dbReference type="InterPro" id="IPR010159">
    <property type="entry name" value="N-acyl_aa_amidohydrolase"/>
</dbReference>
<dbReference type="RefSeq" id="XP_009065681.1">
    <property type="nucleotide sequence ID" value="XM_009067433.1"/>
</dbReference>
<keyword evidence="7 10" id="KW-0862">Zinc</keyword>
<dbReference type="GO" id="GO:0004046">
    <property type="term" value="F:aminoacylase activity"/>
    <property type="evidence" value="ECO:0007669"/>
    <property type="project" value="UniProtKB-EC"/>
</dbReference>
<evidence type="ECO:0000313" key="12">
    <source>
        <dbReference type="EMBL" id="ESO83652.1"/>
    </source>
</evidence>
<dbReference type="InterPro" id="IPR002933">
    <property type="entry name" value="Peptidase_M20"/>
</dbReference>
<keyword evidence="6" id="KW-0378">Hydrolase</keyword>
<dbReference type="FunFam" id="3.30.70.360:FF:000005">
    <property type="entry name" value="Putative Aminoacylase-1"/>
    <property type="match status" value="1"/>
</dbReference>
<organism evidence="12 13">
    <name type="scientific">Lottia gigantea</name>
    <name type="common">Giant owl limpet</name>
    <dbReference type="NCBI Taxonomy" id="225164"/>
    <lineage>
        <taxon>Eukaryota</taxon>
        <taxon>Metazoa</taxon>
        <taxon>Spiralia</taxon>
        <taxon>Lophotrochozoa</taxon>
        <taxon>Mollusca</taxon>
        <taxon>Gastropoda</taxon>
        <taxon>Patellogastropoda</taxon>
        <taxon>Lottioidea</taxon>
        <taxon>Lottiidae</taxon>
        <taxon>Lottia</taxon>
    </lineage>
</organism>
<dbReference type="GeneID" id="20247058"/>
<dbReference type="GO" id="GO:0005737">
    <property type="term" value="C:cytoplasm"/>
    <property type="evidence" value="ECO:0007669"/>
    <property type="project" value="UniProtKB-SubCell"/>
</dbReference>
<evidence type="ECO:0000256" key="3">
    <source>
        <dbReference type="ARBA" id="ARBA00011913"/>
    </source>
</evidence>
<dbReference type="PROSITE" id="PS00759">
    <property type="entry name" value="ARGE_DAPE_CPG2_2"/>
    <property type="match status" value="1"/>
</dbReference>
<feature type="active site" evidence="9">
    <location>
        <position position="78"/>
    </location>
</feature>
<dbReference type="SUPFAM" id="SSF55031">
    <property type="entry name" value="Bacterial exopeptidase dimerisation domain"/>
    <property type="match status" value="1"/>
</dbReference>
<evidence type="ECO:0000259" key="11">
    <source>
        <dbReference type="Pfam" id="PF07687"/>
    </source>
</evidence>
<feature type="binding site" evidence="10">
    <location>
        <position position="169"/>
    </location>
    <ligand>
        <name>Zn(2+)</name>
        <dbReference type="ChEBI" id="CHEBI:29105"/>
        <label>1</label>
    </ligand>
</feature>
<name>V3ZHH3_LOTGI</name>
<keyword evidence="13" id="KW-1185">Reference proteome</keyword>
<dbReference type="EMBL" id="KB203629">
    <property type="protein sequence ID" value="ESO83652.1"/>
    <property type="molecule type" value="Genomic_DNA"/>
</dbReference>
<dbReference type="FunFam" id="3.40.630.10:FF:000019">
    <property type="entry name" value="Aminoacylase 1"/>
    <property type="match status" value="1"/>
</dbReference>
<evidence type="ECO:0000313" key="13">
    <source>
        <dbReference type="Proteomes" id="UP000030746"/>
    </source>
</evidence>
<dbReference type="STRING" id="225164.V3ZHH3"/>
<reference evidence="12 13" key="1">
    <citation type="journal article" date="2013" name="Nature">
        <title>Insights into bilaterian evolution from three spiralian genomes.</title>
        <authorList>
            <person name="Simakov O."/>
            <person name="Marletaz F."/>
            <person name="Cho S.J."/>
            <person name="Edsinger-Gonzales E."/>
            <person name="Havlak P."/>
            <person name="Hellsten U."/>
            <person name="Kuo D.H."/>
            <person name="Larsson T."/>
            <person name="Lv J."/>
            <person name="Arendt D."/>
            <person name="Savage R."/>
            <person name="Osoegawa K."/>
            <person name="de Jong P."/>
            <person name="Grimwood J."/>
            <person name="Chapman J.A."/>
            <person name="Shapiro H."/>
            <person name="Aerts A."/>
            <person name="Otillar R.P."/>
            <person name="Terry A.Y."/>
            <person name="Boore J.L."/>
            <person name="Grigoriev I.V."/>
            <person name="Lindberg D.R."/>
            <person name="Seaver E.C."/>
            <person name="Weisblat D.A."/>
            <person name="Putnam N.H."/>
            <person name="Rokhsar D.S."/>
        </authorList>
    </citation>
    <scope>NUCLEOTIDE SEQUENCE [LARGE SCALE GENOMIC DNA]</scope>
</reference>
<dbReference type="PIRSF" id="PIRSF036696">
    <property type="entry name" value="ACY-1"/>
    <property type="match status" value="1"/>
</dbReference>
<dbReference type="InterPro" id="IPR036264">
    <property type="entry name" value="Bact_exopeptidase_dim_dom"/>
</dbReference>
<dbReference type="Pfam" id="PF01546">
    <property type="entry name" value="Peptidase_M20"/>
    <property type="match status" value="1"/>
</dbReference>
<feature type="binding site" evidence="10">
    <location>
        <position position="76"/>
    </location>
    <ligand>
        <name>Zn(2+)</name>
        <dbReference type="ChEBI" id="CHEBI:29105"/>
        <label>1</label>
    </ligand>
</feature>
<dbReference type="InterPro" id="IPR001261">
    <property type="entry name" value="ArgE/DapE_CS"/>
</dbReference>
<evidence type="ECO:0000256" key="5">
    <source>
        <dbReference type="ARBA" id="ARBA00022723"/>
    </source>
</evidence>
<sequence>MSETEDPAVTLFREYLRIKTVQPDVNYDEAVEFLRRVAQDIGLEFTSFEVAPQKPICIMTWKGTDPSLKSIVLSSHIDVVPVFPEHWKVDPFSAEKIDGKIYARGAQDMKCVGIQYLEAVRRLKNNGEQCLRNIHLIFTSDEEIGSVPQSLFVKREEFRKLNVGFALDEGIANPGEEFKVFYGEKSFWWVKVTCSGNPGHGSQLIENTAAEKVQRVINKFLEFRKTEEDRLKSDESLSIGSVCTVNMTMLEGGIQYNVIPAELGIGFDIRIPPHVDMEKLEAQIAQWCKESGEGVTYEFVVRGNHQDLTSIDDSDPWWNAFRGTCQNLDLKIITSICPVGTDSRHTRKLGIPALGFSPMNNTPVLLHDHNEFLHEKIFLRGIEIYQQIIPALANVN</sequence>
<feature type="binding site" evidence="10">
    <location>
        <position position="108"/>
    </location>
    <ligand>
        <name>Zn(2+)</name>
        <dbReference type="ChEBI" id="CHEBI:29105"/>
        <label>2</label>
    </ligand>
</feature>
<dbReference type="EC" id="3.5.1.14" evidence="3"/>
<dbReference type="MEROPS" id="M20.973"/>
<keyword evidence="4" id="KW-0963">Cytoplasm</keyword>
<feature type="binding site" evidence="10">
    <location>
        <position position="108"/>
    </location>
    <ligand>
        <name>Zn(2+)</name>
        <dbReference type="ChEBI" id="CHEBI:29105"/>
        <label>1</label>
    </ligand>
</feature>